<keyword evidence="2" id="KW-0378">Hydrolase</keyword>
<feature type="domain" description="Alpha/beta hydrolase fold-3" evidence="3">
    <location>
        <begin position="70"/>
        <end position="275"/>
    </location>
</feature>
<dbReference type="SUPFAM" id="SSF53474">
    <property type="entry name" value="alpha/beta-Hydrolases"/>
    <property type="match status" value="1"/>
</dbReference>
<keyword evidence="5" id="KW-1185">Reference proteome</keyword>
<gene>
    <name evidence="4" type="ORF">SAMN05192543_101568</name>
</gene>
<dbReference type="STRING" id="420953.SAMN05192543_101568"/>
<dbReference type="InterPro" id="IPR050300">
    <property type="entry name" value="GDXG_lipolytic_enzyme"/>
</dbReference>
<dbReference type="Gene3D" id="3.40.50.1820">
    <property type="entry name" value="alpha/beta hydrolase"/>
    <property type="match status" value="1"/>
</dbReference>
<dbReference type="Proteomes" id="UP000199548">
    <property type="component" value="Unassembled WGS sequence"/>
</dbReference>
<dbReference type="AlphaFoldDB" id="A0A1I3DXC9"/>
<comment type="similarity">
    <text evidence="1">Belongs to the 'GDXG' lipolytic enzyme family.</text>
</comment>
<sequence>MPLDPDLAALLDATPPVPLTPEVIPQVRAWMRALGDTFPRPDGVATQDFHAGDVPVRLYRPDNALSNRLLVFIHGGGWFQGDLDTHDAMCAWISKKSGYPLLAVGYRLAPEHRFPAGLDDCDTAFSWAVSHARELGCDPASIALGGESAGANLAAAVVLRRAARNESQPLFQCLIYPPTDMRLTSPLIREAKWPDITLESAQFMCAQYGLGTADIANPDVSPVLAESHRSLAPAIVLTAEYDSLRDDGEAYALKLAAAGVETLVQRLSGLPHGFLFFNHDIPAISNAFSVVGKILRRYAGL</sequence>
<dbReference type="InterPro" id="IPR029058">
    <property type="entry name" value="AB_hydrolase_fold"/>
</dbReference>
<dbReference type="PROSITE" id="PS01173">
    <property type="entry name" value="LIPASE_GDXG_HIS"/>
    <property type="match status" value="1"/>
</dbReference>
<evidence type="ECO:0000259" key="3">
    <source>
        <dbReference type="Pfam" id="PF07859"/>
    </source>
</evidence>
<dbReference type="EMBL" id="FOQU01000001">
    <property type="protein sequence ID" value="SFH91238.1"/>
    <property type="molecule type" value="Genomic_DNA"/>
</dbReference>
<name>A0A1I3DXC9_9BURK</name>
<dbReference type="PANTHER" id="PTHR48081:SF8">
    <property type="entry name" value="ALPHA_BETA HYDROLASE FOLD-3 DOMAIN-CONTAINING PROTEIN-RELATED"/>
    <property type="match status" value="1"/>
</dbReference>
<dbReference type="RefSeq" id="WP_091007102.1">
    <property type="nucleotide sequence ID" value="NZ_FOQU01000001.1"/>
</dbReference>
<proteinExistence type="inferred from homology"/>
<protein>
    <submittedName>
        <fullName evidence="4">Acetyl esterase</fullName>
    </submittedName>
</protein>
<evidence type="ECO:0000313" key="4">
    <source>
        <dbReference type="EMBL" id="SFH91238.1"/>
    </source>
</evidence>
<evidence type="ECO:0000256" key="2">
    <source>
        <dbReference type="ARBA" id="ARBA00022801"/>
    </source>
</evidence>
<accession>A0A1I3DXC9</accession>
<evidence type="ECO:0000313" key="5">
    <source>
        <dbReference type="Proteomes" id="UP000199548"/>
    </source>
</evidence>
<dbReference type="PANTHER" id="PTHR48081">
    <property type="entry name" value="AB HYDROLASE SUPERFAMILY PROTEIN C4A8.06C"/>
    <property type="match status" value="1"/>
</dbReference>
<evidence type="ECO:0000256" key="1">
    <source>
        <dbReference type="ARBA" id="ARBA00010515"/>
    </source>
</evidence>
<dbReference type="InterPro" id="IPR013094">
    <property type="entry name" value="AB_hydrolase_3"/>
</dbReference>
<dbReference type="InterPro" id="IPR002168">
    <property type="entry name" value="Lipase_GDXG_HIS_AS"/>
</dbReference>
<dbReference type="Pfam" id="PF07859">
    <property type="entry name" value="Abhydrolase_3"/>
    <property type="match status" value="1"/>
</dbReference>
<organism evidence="4 5">
    <name type="scientific">Paraburkholderia megapolitana</name>
    <dbReference type="NCBI Taxonomy" id="420953"/>
    <lineage>
        <taxon>Bacteria</taxon>
        <taxon>Pseudomonadati</taxon>
        <taxon>Pseudomonadota</taxon>
        <taxon>Betaproteobacteria</taxon>
        <taxon>Burkholderiales</taxon>
        <taxon>Burkholderiaceae</taxon>
        <taxon>Paraburkholderia</taxon>
    </lineage>
</organism>
<reference evidence="4 5" key="1">
    <citation type="submission" date="2016-10" db="EMBL/GenBank/DDBJ databases">
        <authorList>
            <person name="de Groot N.N."/>
        </authorList>
    </citation>
    <scope>NUCLEOTIDE SEQUENCE [LARGE SCALE GENOMIC DNA]</scope>
    <source>
        <strain evidence="4 5">LMG 23650</strain>
    </source>
</reference>
<dbReference type="GO" id="GO:0016787">
    <property type="term" value="F:hydrolase activity"/>
    <property type="evidence" value="ECO:0007669"/>
    <property type="project" value="UniProtKB-KW"/>
</dbReference>